<keyword evidence="4" id="KW-1185">Reference proteome</keyword>
<evidence type="ECO:0000313" key="3">
    <source>
        <dbReference type="EMBL" id="CAH0386398.1"/>
    </source>
</evidence>
<dbReference type="PANTHER" id="PTHR46536:SF3">
    <property type="entry name" value="ARF7 EFFECTOR PROTEIN C-TERMINAL DOMAIN-CONTAINING PROTEIN"/>
    <property type="match status" value="1"/>
</dbReference>
<protein>
    <recommendedName>
        <fullName evidence="2">ARF7 effector protein C-terminal domain-containing protein</fullName>
    </recommendedName>
</protein>
<organism evidence="3 4">
    <name type="scientific">Bemisia tabaci</name>
    <name type="common">Sweetpotato whitefly</name>
    <name type="synonym">Aleurodes tabaci</name>
    <dbReference type="NCBI Taxonomy" id="7038"/>
    <lineage>
        <taxon>Eukaryota</taxon>
        <taxon>Metazoa</taxon>
        <taxon>Ecdysozoa</taxon>
        <taxon>Arthropoda</taxon>
        <taxon>Hexapoda</taxon>
        <taxon>Insecta</taxon>
        <taxon>Pterygota</taxon>
        <taxon>Neoptera</taxon>
        <taxon>Paraneoptera</taxon>
        <taxon>Hemiptera</taxon>
        <taxon>Sternorrhyncha</taxon>
        <taxon>Aleyrodoidea</taxon>
        <taxon>Aleyrodidae</taxon>
        <taxon>Aleyrodinae</taxon>
        <taxon>Bemisia</taxon>
    </lineage>
</organism>
<dbReference type="EMBL" id="OU963864">
    <property type="protein sequence ID" value="CAH0386398.1"/>
    <property type="molecule type" value="Genomic_DNA"/>
</dbReference>
<dbReference type="PANTHER" id="PTHR46536">
    <property type="entry name" value="ARL14 EFFECTOR PROTEIN"/>
    <property type="match status" value="1"/>
</dbReference>
<gene>
    <name evidence="3" type="ORF">BEMITA_LOCUS5525</name>
</gene>
<dbReference type="Pfam" id="PF14949">
    <property type="entry name" value="ARF7EP_C"/>
    <property type="match status" value="1"/>
</dbReference>
<evidence type="ECO:0000313" key="4">
    <source>
        <dbReference type="Proteomes" id="UP001152759"/>
    </source>
</evidence>
<dbReference type="AlphaFoldDB" id="A0A9P0A8G8"/>
<feature type="compositionally biased region" description="Polar residues" evidence="1">
    <location>
        <begin position="12"/>
        <end position="28"/>
    </location>
</feature>
<evidence type="ECO:0000259" key="2">
    <source>
        <dbReference type="Pfam" id="PF14949"/>
    </source>
</evidence>
<dbReference type="KEGG" id="btab:109044233"/>
<dbReference type="OrthoDB" id="5984406at2759"/>
<feature type="domain" description="ARF7 effector protein C-terminal" evidence="2">
    <location>
        <begin position="67"/>
        <end position="151"/>
    </location>
</feature>
<sequence>MMDVEIIDDTPDNQSNGNSTAATQSVMDSDQEKLISEALANVSWPSNIRRTRHREHAQALKLGLTSATDKFLHNFNPENSNRERRKLTRKLVQNNKRAYDAKGILLVCNKDLCDCLNEKCPGCFFPCPKCRSCKCGHECRQFRKWIYESAEIQGTKSVIQNPYKDLLKKNP</sequence>
<feature type="region of interest" description="Disordered" evidence="1">
    <location>
        <begin position="1"/>
        <end position="28"/>
    </location>
</feature>
<accession>A0A9P0A8G8</accession>
<evidence type="ECO:0000256" key="1">
    <source>
        <dbReference type="SAM" id="MobiDB-lite"/>
    </source>
</evidence>
<dbReference type="Proteomes" id="UP001152759">
    <property type="component" value="Chromosome 3"/>
</dbReference>
<feature type="compositionally biased region" description="Acidic residues" evidence="1">
    <location>
        <begin position="1"/>
        <end position="11"/>
    </location>
</feature>
<reference evidence="3" key="1">
    <citation type="submission" date="2021-12" db="EMBL/GenBank/DDBJ databases">
        <authorList>
            <person name="King R."/>
        </authorList>
    </citation>
    <scope>NUCLEOTIDE SEQUENCE</scope>
</reference>
<name>A0A9P0A8G8_BEMTA</name>
<dbReference type="InterPro" id="IPR029264">
    <property type="entry name" value="ARF7EP_C"/>
</dbReference>
<proteinExistence type="predicted"/>